<dbReference type="PROSITE" id="PS50206">
    <property type="entry name" value="RHODANESE_3"/>
    <property type="match status" value="1"/>
</dbReference>
<evidence type="ECO:0000256" key="9">
    <source>
        <dbReference type="ARBA" id="ARBA00022840"/>
    </source>
</evidence>
<evidence type="ECO:0000256" key="2">
    <source>
        <dbReference type="ARBA" id="ARBA00022490"/>
    </source>
</evidence>
<dbReference type="HAMAP" id="MF_03049">
    <property type="entry name" value="MOCS3_Uba4"/>
    <property type="match status" value="1"/>
</dbReference>
<keyword evidence="12" id="KW-0812">Transmembrane</keyword>
<evidence type="ECO:0000256" key="11">
    <source>
        <dbReference type="ARBA" id="ARBA00075323"/>
    </source>
</evidence>
<protein>
    <recommendedName>
        <fullName evidence="11">Needs CLA4 to survive protein 3</fullName>
    </recommendedName>
</protein>
<keyword evidence="15" id="KW-1185">Reference proteome</keyword>
<evidence type="ECO:0000256" key="8">
    <source>
        <dbReference type="ARBA" id="ARBA00022833"/>
    </source>
</evidence>
<dbReference type="InterPro" id="IPR000594">
    <property type="entry name" value="ThiF_NAD_FAD-bd"/>
</dbReference>
<dbReference type="InterPro" id="IPR001763">
    <property type="entry name" value="Rhodanese-like_dom"/>
</dbReference>
<keyword evidence="6" id="KW-0547">Nucleotide-binding</keyword>
<feature type="non-terminal residue" evidence="14">
    <location>
        <position position="1"/>
    </location>
</feature>
<evidence type="ECO:0000256" key="5">
    <source>
        <dbReference type="ARBA" id="ARBA00022723"/>
    </source>
</evidence>
<dbReference type="STRING" id="78915.A0A4P9XHG4"/>
<dbReference type="Gene3D" id="3.40.50.720">
    <property type="entry name" value="NAD(P)-binding Rossmann-like Domain"/>
    <property type="match status" value="1"/>
</dbReference>
<evidence type="ECO:0000256" key="12">
    <source>
        <dbReference type="SAM" id="Phobius"/>
    </source>
</evidence>
<evidence type="ECO:0000256" key="6">
    <source>
        <dbReference type="ARBA" id="ARBA00022741"/>
    </source>
</evidence>
<evidence type="ECO:0000256" key="7">
    <source>
        <dbReference type="ARBA" id="ARBA00022786"/>
    </source>
</evidence>
<keyword evidence="2" id="KW-0963">Cytoplasm</keyword>
<evidence type="ECO:0000256" key="4">
    <source>
        <dbReference type="ARBA" id="ARBA00022694"/>
    </source>
</evidence>
<keyword evidence="4" id="KW-0819">tRNA processing</keyword>
<dbReference type="PANTHER" id="PTHR10953:SF102">
    <property type="entry name" value="ADENYLYLTRANSFERASE AND SULFURTRANSFERASE MOCS3"/>
    <property type="match status" value="1"/>
</dbReference>
<dbReference type="GO" id="GO:0046872">
    <property type="term" value="F:metal ion binding"/>
    <property type="evidence" value="ECO:0007669"/>
    <property type="project" value="UniProtKB-KW"/>
</dbReference>
<dbReference type="InterPro" id="IPR035985">
    <property type="entry name" value="Ubiquitin-activating_enz"/>
</dbReference>
<feature type="transmembrane region" description="Helical" evidence="12">
    <location>
        <begin position="31"/>
        <end position="58"/>
    </location>
</feature>
<sequence>LTNEEIRRYGRQLILPSVGMQGQRRLKRARVLVVGAGGLGSPALLYLAAAGVGILGVVDHDTVDASNLHRQVIHDETRVGMSKAQSAAASVTRLNRHCVCRVYDTAVSSVNAMEIVSEYDVVLDATDNVATRYLLNDACVLSGKPLVSGSALRTDGQLTIYNYAGGPCYRCLYPQPPPAETVTSCADGGVLGVVPGTIGCLQALYAIRILLTSVDEHSRAADTNAHPPQMLLFSAMHATPFRSIRLRSRRLDCAVCGDSPSVTALIDYVQFCGAPATDGASSISLLTKHEQVTCTAYADVRTRNVQHILLDVREPTQYDICSLPGSINIPLRHLAGRLDEVVALADGQPVYVICRLGNDSQRAVQLLRQHAYPHVCDVRGGLLAWTHEVDACFPIY</sequence>
<dbReference type="GO" id="GO:0042292">
    <property type="term" value="F:URM1 activating enzyme activity"/>
    <property type="evidence" value="ECO:0007669"/>
    <property type="project" value="TreeGrafter"/>
</dbReference>
<evidence type="ECO:0000313" key="15">
    <source>
        <dbReference type="Proteomes" id="UP000271241"/>
    </source>
</evidence>
<dbReference type="Proteomes" id="UP000271241">
    <property type="component" value="Unassembled WGS sequence"/>
</dbReference>
<dbReference type="GO" id="GO:0004792">
    <property type="term" value="F:thiosulfate-cyanide sulfurtransferase activity"/>
    <property type="evidence" value="ECO:0007669"/>
    <property type="project" value="TreeGrafter"/>
</dbReference>
<feature type="domain" description="Rhodanese" evidence="13">
    <location>
        <begin position="303"/>
        <end position="394"/>
    </location>
</feature>
<dbReference type="SUPFAM" id="SSF69572">
    <property type="entry name" value="Activating enzymes of the ubiquitin-like proteins"/>
    <property type="match status" value="1"/>
</dbReference>
<name>A0A4P9XHG4_9FUNG</name>
<dbReference type="Pfam" id="PF00581">
    <property type="entry name" value="Rhodanese"/>
    <property type="match status" value="1"/>
</dbReference>
<keyword evidence="9" id="KW-0067">ATP-binding</keyword>
<keyword evidence="12" id="KW-0472">Membrane</keyword>
<dbReference type="EMBL" id="KZ993509">
    <property type="protein sequence ID" value="RKP04711.1"/>
    <property type="molecule type" value="Genomic_DNA"/>
</dbReference>
<dbReference type="SMART" id="SM00450">
    <property type="entry name" value="RHOD"/>
    <property type="match status" value="1"/>
</dbReference>
<evidence type="ECO:0000259" key="13">
    <source>
        <dbReference type="PROSITE" id="PS50206"/>
    </source>
</evidence>
<dbReference type="Pfam" id="PF00899">
    <property type="entry name" value="ThiF"/>
    <property type="match status" value="1"/>
</dbReference>
<keyword evidence="10" id="KW-0511">Multifunctional enzyme</keyword>
<dbReference type="GO" id="GO:0005524">
    <property type="term" value="F:ATP binding"/>
    <property type="evidence" value="ECO:0007669"/>
    <property type="project" value="UniProtKB-KW"/>
</dbReference>
<keyword evidence="12" id="KW-1133">Transmembrane helix</keyword>
<dbReference type="GO" id="GO:0032447">
    <property type="term" value="P:protein urmylation"/>
    <property type="evidence" value="ECO:0007669"/>
    <property type="project" value="TreeGrafter"/>
</dbReference>
<proteinExistence type="inferred from homology"/>
<comment type="subcellular location">
    <subcellularLocation>
        <location evidence="1">Cytoplasm</location>
        <location evidence="1">Cytosol</location>
    </subcellularLocation>
</comment>
<evidence type="ECO:0000256" key="3">
    <source>
        <dbReference type="ARBA" id="ARBA00022679"/>
    </source>
</evidence>
<accession>A0A4P9XHG4</accession>
<dbReference type="InterPro" id="IPR045886">
    <property type="entry name" value="ThiF/MoeB/HesA"/>
</dbReference>
<dbReference type="AlphaFoldDB" id="A0A4P9XHG4"/>
<dbReference type="FunFam" id="3.40.50.720:FF:000033">
    <property type="entry name" value="Adenylyltransferase and sulfurtransferase MOCS3"/>
    <property type="match status" value="1"/>
</dbReference>
<evidence type="ECO:0000313" key="14">
    <source>
        <dbReference type="EMBL" id="RKP04711.1"/>
    </source>
</evidence>
<dbReference type="GO" id="GO:0070566">
    <property type="term" value="F:adenylyltransferase activity"/>
    <property type="evidence" value="ECO:0007669"/>
    <property type="project" value="InterPro"/>
</dbReference>
<gene>
    <name evidence="14" type="ORF">THASP1DRAFT_20824</name>
</gene>
<dbReference type="PANTHER" id="PTHR10953">
    <property type="entry name" value="UBIQUITIN-ACTIVATING ENZYME E1"/>
    <property type="match status" value="1"/>
</dbReference>
<keyword evidence="8" id="KW-0862">Zinc</keyword>
<dbReference type="NCBIfam" id="NF004281">
    <property type="entry name" value="PRK05690.1"/>
    <property type="match status" value="1"/>
</dbReference>
<dbReference type="InterPro" id="IPR028885">
    <property type="entry name" value="MOCS3/Uba4"/>
</dbReference>
<keyword evidence="7" id="KW-0833">Ubl conjugation pathway</keyword>
<dbReference type="Gene3D" id="3.40.250.10">
    <property type="entry name" value="Rhodanese-like domain"/>
    <property type="match status" value="1"/>
</dbReference>
<reference evidence="15" key="1">
    <citation type="journal article" date="2018" name="Nat. Microbiol.">
        <title>Leveraging single-cell genomics to expand the fungal tree of life.</title>
        <authorList>
            <person name="Ahrendt S.R."/>
            <person name="Quandt C.A."/>
            <person name="Ciobanu D."/>
            <person name="Clum A."/>
            <person name="Salamov A."/>
            <person name="Andreopoulos B."/>
            <person name="Cheng J.F."/>
            <person name="Woyke T."/>
            <person name="Pelin A."/>
            <person name="Henrissat B."/>
            <person name="Reynolds N.K."/>
            <person name="Benny G.L."/>
            <person name="Smith M.E."/>
            <person name="James T.Y."/>
            <person name="Grigoriev I.V."/>
        </authorList>
    </citation>
    <scope>NUCLEOTIDE SEQUENCE [LARGE SCALE GENOMIC DNA]</scope>
    <source>
        <strain evidence="15">RSA 1356</strain>
    </source>
</reference>
<dbReference type="GO" id="GO:0002143">
    <property type="term" value="P:tRNA wobble position uridine thiolation"/>
    <property type="evidence" value="ECO:0007669"/>
    <property type="project" value="InterPro"/>
</dbReference>
<dbReference type="CDD" id="cd00757">
    <property type="entry name" value="ThiF_MoeB_HesA_family"/>
    <property type="match status" value="1"/>
</dbReference>
<dbReference type="InterPro" id="IPR036873">
    <property type="entry name" value="Rhodanese-like_dom_sf"/>
</dbReference>
<dbReference type="FunFam" id="3.40.250.10:FF:000014">
    <property type="entry name" value="Adenylyltransferase and sulfurtransferase MOCS3"/>
    <property type="match status" value="1"/>
</dbReference>
<evidence type="ECO:0000256" key="1">
    <source>
        <dbReference type="ARBA" id="ARBA00004514"/>
    </source>
</evidence>
<keyword evidence="5" id="KW-0479">Metal-binding</keyword>
<keyword evidence="3" id="KW-0808">Transferase</keyword>
<dbReference type="GO" id="GO:0005829">
    <property type="term" value="C:cytosol"/>
    <property type="evidence" value="ECO:0007669"/>
    <property type="project" value="UniProtKB-SubCell"/>
</dbReference>
<evidence type="ECO:0000256" key="10">
    <source>
        <dbReference type="ARBA" id="ARBA00023268"/>
    </source>
</evidence>
<dbReference type="OrthoDB" id="10261062at2759"/>
<organism evidence="14 15">
    <name type="scientific">Thamnocephalis sphaerospora</name>
    <dbReference type="NCBI Taxonomy" id="78915"/>
    <lineage>
        <taxon>Eukaryota</taxon>
        <taxon>Fungi</taxon>
        <taxon>Fungi incertae sedis</taxon>
        <taxon>Zoopagomycota</taxon>
        <taxon>Zoopagomycotina</taxon>
        <taxon>Zoopagomycetes</taxon>
        <taxon>Zoopagales</taxon>
        <taxon>Sigmoideomycetaceae</taxon>
        <taxon>Thamnocephalis</taxon>
    </lineage>
</organism>